<keyword evidence="2" id="KW-1185">Reference proteome</keyword>
<protein>
    <submittedName>
        <fullName evidence="1">Uncharacterized protein</fullName>
    </submittedName>
</protein>
<dbReference type="Proteomes" id="UP001224775">
    <property type="component" value="Unassembled WGS sequence"/>
</dbReference>
<sequence length="127" mass="14260">MSATTDETTVLVPLRSWIENEEKKTAISADQQQQRNSSIHLNKKMDCLPDHGRLLYGIAELLILRAKNHASATNSGQSLEEEIRIDNFAVCVCNDNAKSALRPWEDIKGVSMLSPSILLEYARETYV</sequence>
<accession>A0AAD8Y1N4</accession>
<proteinExistence type="predicted"/>
<gene>
    <name evidence="1" type="ORF">QTG54_011258</name>
</gene>
<evidence type="ECO:0000313" key="1">
    <source>
        <dbReference type="EMBL" id="KAK1737964.1"/>
    </source>
</evidence>
<comment type="caution">
    <text evidence="1">The sequence shown here is derived from an EMBL/GenBank/DDBJ whole genome shotgun (WGS) entry which is preliminary data.</text>
</comment>
<dbReference type="AlphaFoldDB" id="A0AAD8Y1N4"/>
<reference evidence="1" key="1">
    <citation type="submission" date="2023-06" db="EMBL/GenBank/DDBJ databases">
        <title>Survivors Of The Sea: Transcriptome response of Skeletonema marinoi to long-term dormancy.</title>
        <authorList>
            <person name="Pinder M.I.M."/>
            <person name="Kourtchenko O."/>
            <person name="Robertson E.K."/>
            <person name="Larsson T."/>
            <person name="Maumus F."/>
            <person name="Osuna-Cruz C.M."/>
            <person name="Vancaester E."/>
            <person name="Stenow R."/>
            <person name="Vandepoele K."/>
            <person name="Ploug H."/>
            <person name="Bruchert V."/>
            <person name="Godhe A."/>
            <person name="Topel M."/>
        </authorList>
    </citation>
    <scope>NUCLEOTIDE SEQUENCE</scope>
    <source>
        <strain evidence="1">R05AC</strain>
    </source>
</reference>
<dbReference type="EMBL" id="JATAAI010000022">
    <property type="protein sequence ID" value="KAK1737964.1"/>
    <property type="molecule type" value="Genomic_DNA"/>
</dbReference>
<evidence type="ECO:0000313" key="2">
    <source>
        <dbReference type="Proteomes" id="UP001224775"/>
    </source>
</evidence>
<organism evidence="1 2">
    <name type="scientific">Skeletonema marinoi</name>
    <dbReference type="NCBI Taxonomy" id="267567"/>
    <lineage>
        <taxon>Eukaryota</taxon>
        <taxon>Sar</taxon>
        <taxon>Stramenopiles</taxon>
        <taxon>Ochrophyta</taxon>
        <taxon>Bacillariophyta</taxon>
        <taxon>Coscinodiscophyceae</taxon>
        <taxon>Thalassiosirophycidae</taxon>
        <taxon>Thalassiosirales</taxon>
        <taxon>Skeletonemataceae</taxon>
        <taxon>Skeletonema</taxon>
        <taxon>Skeletonema marinoi-dohrnii complex</taxon>
    </lineage>
</organism>
<name>A0AAD8Y1N4_9STRA</name>